<dbReference type="RefSeq" id="WP_409123468.1">
    <property type="nucleotide sequence ID" value="NZ_JBJVNI010000032.1"/>
</dbReference>
<comment type="caution">
    <text evidence="1">The sequence shown here is derived from an EMBL/GenBank/DDBJ whole genome shotgun (WGS) entry which is preliminary data.</text>
</comment>
<dbReference type="Proteomes" id="UP001631957">
    <property type="component" value="Unassembled WGS sequence"/>
</dbReference>
<accession>A0ABW9I710</accession>
<protein>
    <submittedName>
        <fullName evidence="1">Uncharacterized protein</fullName>
    </submittedName>
</protein>
<organism evidence="1 2">
    <name type="scientific">Streptomyces niveiscabiei</name>
    <dbReference type="NCBI Taxonomy" id="164115"/>
    <lineage>
        <taxon>Bacteria</taxon>
        <taxon>Bacillati</taxon>
        <taxon>Actinomycetota</taxon>
        <taxon>Actinomycetes</taxon>
        <taxon>Kitasatosporales</taxon>
        <taxon>Streptomycetaceae</taxon>
        <taxon>Streptomyces</taxon>
    </lineage>
</organism>
<gene>
    <name evidence="1" type="ORF">ACKI18_41740</name>
</gene>
<evidence type="ECO:0000313" key="1">
    <source>
        <dbReference type="EMBL" id="MFM9615195.1"/>
    </source>
</evidence>
<name>A0ABW9I710_9ACTN</name>
<proteinExistence type="predicted"/>
<reference evidence="1 2" key="1">
    <citation type="submission" date="2024-12" db="EMBL/GenBank/DDBJ databases">
        <title>Forecasting of Potato common scab and diversities of Pathogenic streptomyces spp. in china.</title>
        <authorList>
            <person name="Handique U."/>
            <person name="Wu J."/>
        </authorList>
    </citation>
    <scope>NUCLEOTIDE SEQUENCE [LARGE SCALE GENOMIC DNA]</scope>
    <source>
        <strain evidence="1 2">ZRIMU1530</strain>
    </source>
</reference>
<sequence>MRTPRSYSDRIAHRAAAGAVESVVEEALRAAVASRGVWHAAWGEIPDRLAALPADRRRDLLRALAERYPELDGPNRLGPGVVGARTEIRCGVLVLSLRVAGDDLPDPLAPARAPALDDLARRRAYRPWARYDLLAEAELSAGRALAPAVVAVLRRTALDAPGEEQPGRLVAGLTDPVLDVGEQWAESAMADAGLRPVLVHALRAKGPRPTAKWDTEARSLIETLGADRIRAAVHTWFAQVGRPRTLPLEYAPFEPDADSTYDPHNAVALRGLAWLLSLLPPDTATVRALAALVETSLRQVPGVGPRGAKVANAGVLALGRTGAVEELRRLEGAVTHRGTGKVLRGVLAG</sequence>
<evidence type="ECO:0000313" key="2">
    <source>
        <dbReference type="Proteomes" id="UP001631957"/>
    </source>
</evidence>
<keyword evidence="2" id="KW-1185">Reference proteome</keyword>
<dbReference type="EMBL" id="JBJVNI010000032">
    <property type="protein sequence ID" value="MFM9615195.1"/>
    <property type="molecule type" value="Genomic_DNA"/>
</dbReference>